<accession>A0A6J7AZ86</accession>
<protein>
    <submittedName>
        <fullName evidence="2">Unannotated protein</fullName>
    </submittedName>
</protein>
<dbReference type="EMBL" id="CAFBOS010000248">
    <property type="protein sequence ID" value="CAB5021911.1"/>
    <property type="molecule type" value="Genomic_DNA"/>
</dbReference>
<dbReference type="AlphaFoldDB" id="A0A6J7AZ86"/>
<name>A0A6J7AZ86_9ZZZZ</name>
<evidence type="ECO:0000313" key="2">
    <source>
        <dbReference type="EMBL" id="CAB4836959.1"/>
    </source>
</evidence>
<reference evidence="2" key="1">
    <citation type="submission" date="2020-05" db="EMBL/GenBank/DDBJ databases">
        <authorList>
            <person name="Chiriac C."/>
            <person name="Salcher M."/>
            <person name="Ghai R."/>
            <person name="Kavagutti S V."/>
        </authorList>
    </citation>
    <scope>NUCLEOTIDE SEQUENCE</scope>
</reference>
<gene>
    <name evidence="1" type="ORF">UFOPK2754_02913</name>
    <name evidence="2" type="ORF">UFOPK3139_03406</name>
    <name evidence="3" type="ORF">UFOPK3967_02820</name>
</gene>
<sequence length="66" mass="7026">MAQQAATANAMCSGRFRLGLGPSHALAQRIDEYYAAGADEVIISPMGTNDTRRDDCLRVLADIAKG</sequence>
<organism evidence="2">
    <name type="scientific">freshwater metagenome</name>
    <dbReference type="NCBI Taxonomy" id="449393"/>
    <lineage>
        <taxon>unclassified sequences</taxon>
        <taxon>metagenomes</taxon>
        <taxon>ecological metagenomes</taxon>
    </lineage>
</organism>
<proteinExistence type="predicted"/>
<evidence type="ECO:0000313" key="1">
    <source>
        <dbReference type="EMBL" id="CAB4767703.1"/>
    </source>
</evidence>
<dbReference type="EMBL" id="CAFABA010000273">
    <property type="protein sequence ID" value="CAB4836959.1"/>
    <property type="molecule type" value="Genomic_DNA"/>
</dbReference>
<evidence type="ECO:0000313" key="3">
    <source>
        <dbReference type="EMBL" id="CAB5021911.1"/>
    </source>
</evidence>
<dbReference type="EMBL" id="CAEZYR010000157">
    <property type="protein sequence ID" value="CAB4767703.1"/>
    <property type="molecule type" value="Genomic_DNA"/>
</dbReference>